<evidence type="ECO:0000256" key="6">
    <source>
        <dbReference type="ARBA" id="ARBA00022801"/>
    </source>
</evidence>
<organism evidence="11 12">
    <name type="scientific">Mycolicibacterium conceptionense</name>
    <dbReference type="NCBI Taxonomy" id="451644"/>
    <lineage>
        <taxon>Bacteria</taxon>
        <taxon>Bacillati</taxon>
        <taxon>Actinomycetota</taxon>
        <taxon>Actinomycetes</taxon>
        <taxon>Mycobacteriales</taxon>
        <taxon>Mycobacteriaceae</taxon>
        <taxon>Mycolicibacterium</taxon>
    </lineage>
</organism>
<dbReference type="RefSeq" id="WP_048895764.1">
    <property type="nucleotide sequence ID" value="NZ_LFOD01000008.1"/>
</dbReference>
<evidence type="ECO:0000256" key="1">
    <source>
        <dbReference type="ARBA" id="ARBA00004162"/>
    </source>
</evidence>
<evidence type="ECO:0000256" key="5">
    <source>
        <dbReference type="ARBA" id="ARBA00022741"/>
    </source>
</evidence>
<evidence type="ECO:0000313" key="11">
    <source>
        <dbReference type="EMBL" id="KMV18318.1"/>
    </source>
</evidence>
<evidence type="ECO:0000256" key="3">
    <source>
        <dbReference type="ARBA" id="ARBA00022475"/>
    </source>
</evidence>
<dbReference type="InterPro" id="IPR044857">
    <property type="entry name" value="T7SS_EccB_R1"/>
</dbReference>
<dbReference type="InterPro" id="IPR042485">
    <property type="entry name" value="T7SS_EccB_R3"/>
</dbReference>
<dbReference type="AlphaFoldDB" id="A0A0J8U9U3"/>
<evidence type="ECO:0000256" key="7">
    <source>
        <dbReference type="ARBA" id="ARBA00022840"/>
    </source>
</evidence>
<feature type="transmembrane region" description="Helical" evidence="10">
    <location>
        <begin position="41"/>
        <end position="61"/>
    </location>
</feature>
<keyword evidence="4 10" id="KW-0812">Transmembrane</keyword>
<keyword evidence="7" id="KW-0067">ATP-binding</keyword>
<dbReference type="PANTHER" id="PTHR40765">
    <property type="entry name" value="ESX-2 SECRETION SYSTEM ATPASE ECCB2"/>
    <property type="match status" value="1"/>
</dbReference>
<evidence type="ECO:0008006" key="13">
    <source>
        <dbReference type="Google" id="ProtNLM"/>
    </source>
</evidence>
<dbReference type="NCBIfam" id="TIGR03919">
    <property type="entry name" value="T7SS_EccB"/>
    <property type="match status" value="1"/>
</dbReference>
<dbReference type="GO" id="GO:0016787">
    <property type="term" value="F:hydrolase activity"/>
    <property type="evidence" value="ECO:0007669"/>
    <property type="project" value="UniProtKB-KW"/>
</dbReference>
<dbReference type="GO" id="GO:0005524">
    <property type="term" value="F:ATP binding"/>
    <property type="evidence" value="ECO:0007669"/>
    <property type="project" value="UniProtKB-KW"/>
</dbReference>
<dbReference type="EMBL" id="LFOD01000008">
    <property type="protein sequence ID" value="KMV18318.1"/>
    <property type="molecule type" value="Genomic_DNA"/>
</dbReference>
<accession>A0A0J8U9U3</accession>
<dbReference type="Pfam" id="PF05108">
    <property type="entry name" value="T7SS_ESX1_EccB"/>
    <property type="match status" value="1"/>
</dbReference>
<keyword evidence="6" id="KW-0378">Hydrolase</keyword>
<dbReference type="Gene3D" id="2.40.50.910">
    <property type="entry name" value="Type VII secretion system EccB, repeat 3 domain"/>
    <property type="match status" value="1"/>
</dbReference>
<proteinExistence type="inferred from homology"/>
<comment type="similarity">
    <text evidence="2">Belongs to the EccB family.</text>
</comment>
<evidence type="ECO:0000256" key="10">
    <source>
        <dbReference type="SAM" id="Phobius"/>
    </source>
</evidence>
<reference evidence="11 12" key="1">
    <citation type="submission" date="2015-06" db="EMBL/GenBank/DDBJ databases">
        <title>Genome sequence of Mycobacterium conceptionense strain MLE.</title>
        <authorList>
            <person name="Greninger A.L."/>
            <person name="Cunningham G."/>
            <person name="Chiu C.Y."/>
            <person name="Miller S."/>
        </authorList>
    </citation>
    <scope>NUCLEOTIDE SEQUENCE [LARGE SCALE GENOMIC DNA]</scope>
    <source>
        <strain evidence="11 12">MLE</strain>
    </source>
</reference>
<dbReference type="Gene3D" id="3.30.2390.20">
    <property type="entry name" value="Type VII secretion system EccB, repeat 1 domain"/>
    <property type="match status" value="1"/>
</dbReference>
<evidence type="ECO:0000256" key="8">
    <source>
        <dbReference type="ARBA" id="ARBA00022989"/>
    </source>
</evidence>
<name>A0A0J8U9U3_9MYCO</name>
<keyword evidence="3" id="KW-1003">Cell membrane</keyword>
<protein>
    <recommendedName>
        <fullName evidence="13">Type VII secretion protein EccB</fullName>
    </recommendedName>
</protein>
<dbReference type="GO" id="GO:0005886">
    <property type="term" value="C:plasma membrane"/>
    <property type="evidence" value="ECO:0007669"/>
    <property type="project" value="UniProtKB-SubCell"/>
</dbReference>
<keyword evidence="8 10" id="KW-1133">Transmembrane helix</keyword>
<gene>
    <name evidence="11" type="ORF">ACT17_11845</name>
</gene>
<keyword evidence="5" id="KW-0547">Nucleotide-binding</keyword>
<dbReference type="Proteomes" id="UP000037594">
    <property type="component" value="Unassembled WGS sequence"/>
</dbReference>
<dbReference type="PANTHER" id="PTHR40765:SF2">
    <property type="entry name" value="ESX-2 SECRETION SYSTEM ATPASE ECCB2"/>
    <property type="match status" value="1"/>
</dbReference>
<evidence type="ECO:0000256" key="9">
    <source>
        <dbReference type="ARBA" id="ARBA00023136"/>
    </source>
</evidence>
<keyword evidence="9 10" id="KW-0472">Membrane</keyword>
<evidence type="ECO:0000313" key="12">
    <source>
        <dbReference type="Proteomes" id="UP000037594"/>
    </source>
</evidence>
<evidence type="ECO:0000256" key="2">
    <source>
        <dbReference type="ARBA" id="ARBA00008149"/>
    </source>
</evidence>
<dbReference type="OrthoDB" id="3847604at2"/>
<dbReference type="InterPro" id="IPR007795">
    <property type="entry name" value="T7SS_EccB"/>
</dbReference>
<sequence length="492" mass="52437">MRFLVTKPQLWGTRWQTARVEKAMIRRDTKDLETPHRNQSMAIWSGAAAMVLLCVVGFIVAKISPQSNQRDAKFIVTASGSPYIEYAGSLHPVLNLASARLILGSPQTAKPVKDSVLDTRPRGQTMGILHGAEMLTPREDDTARWTVCDAHSASLSLTTNQSVKTTLIAGVSDLRGQKELAAPTAVAMRDPDTPGQVWVLWGNRRATVSGEDKAAQTVLGLTPAVMGKAAPISRGLLNAITPAPPITAPFIADRGQPSSAVAGMKNGDIVRSKTVSGSDVFTVVYGDGVQEVPEFVADLLSAAGSAVTTTPAADLLKAPRVQHVDVDAFPSQAPVYVQSPVICWTWSRGATDAAAATKLTIGDQLPIAPDDASQIVPLLEATGIEQAEQAFTAPGKGWYVRVTGENRTSEAREQLLWIDDKGVRYAIGLEGNSYDGTVEALGINHKPPLLIPWSIAKLYGQGPTLSKSDALVLHENSGPDLRQKAAPKPDNK</sequence>
<evidence type="ECO:0000256" key="4">
    <source>
        <dbReference type="ARBA" id="ARBA00022692"/>
    </source>
</evidence>
<dbReference type="GO" id="GO:0005576">
    <property type="term" value="C:extracellular region"/>
    <property type="evidence" value="ECO:0007669"/>
    <property type="project" value="TreeGrafter"/>
</dbReference>
<comment type="subcellular location">
    <subcellularLocation>
        <location evidence="1">Cell membrane</location>
        <topology evidence="1">Single-pass membrane protein</topology>
    </subcellularLocation>
</comment>
<dbReference type="PATRIC" id="fig|451644.5.peg.2448"/>
<comment type="caution">
    <text evidence="11">The sequence shown here is derived from an EMBL/GenBank/DDBJ whole genome shotgun (WGS) entry which is preliminary data.</text>
</comment>